<dbReference type="PANTHER" id="PTHR43071:SF1">
    <property type="entry name" value="2-AMINO-4-HYDROXY-6-HYDROXYMETHYLDIHYDROPTERIDINE PYROPHOSPHOKINASE"/>
    <property type="match status" value="1"/>
</dbReference>
<dbReference type="NCBIfam" id="TIGR01498">
    <property type="entry name" value="folK"/>
    <property type="match status" value="1"/>
</dbReference>
<proteinExistence type="predicted"/>
<comment type="pathway">
    <text evidence="1">Cofactor biosynthesis; tetrahydrofolate biosynthesis; 2-amino-4-hydroxy-6-hydroxymethyl-7,8-dihydropteridine diphosphate from 7,8-dihydroneopterin triphosphate: step 4/4.</text>
</comment>
<keyword evidence="4" id="KW-0547">Nucleotide-binding</keyword>
<keyword evidence="3" id="KW-0808">Transferase</keyword>
<dbReference type="EMBL" id="BARW01007746">
    <property type="protein sequence ID" value="GAI75686.1"/>
    <property type="molecule type" value="Genomic_DNA"/>
</dbReference>
<dbReference type="UniPathway" id="UPA00077">
    <property type="reaction ID" value="UER00155"/>
</dbReference>
<evidence type="ECO:0000256" key="3">
    <source>
        <dbReference type="ARBA" id="ARBA00022679"/>
    </source>
</evidence>
<protein>
    <recommendedName>
        <fullName evidence="2">2-amino-4-hydroxy-6-hydroxymethyldihydropteridine diphosphokinase</fullName>
        <ecNumber evidence="2">2.7.6.3</ecNumber>
    </recommendedName>
</protein>
<keyword evidence="6" id="KW-0067">ATP-binding</keyword>
<dbReference type="GO" id="GO:0016301">
    <property type="term" value="F:kinase activity"/>
    <property type="evidence" value="ECO:0007669"/>
    <property type="project" value="UniProtKB-KW"/>
</dbReference>
<feature type="domain" description="7,8-dihydro-6-hydroxymethylpterin-pyrophosphokinase" evidence="8">
    <location>
        <begin position="2"/>
        <end position="128"/>
    </location>
</feature>
<reference evidence="9" key="1">
    <citation type="journal article" date="2014" name="Front. Microbiol.">
        <title>High frequency of phylogenetically diverse reductive dehalogenase-homologous genes in deep subseafloor sedimentary metagenomes.</title>
        <authorList>
            <person name="Kawai M."/>
            <person name="Futagami T."/>
            <person name="Toyoda A."/>
            <person name="Takaki Y."/>
            <person name="Nishi S."/>
            <person name="Hori S."/>
            <person name="Arai W."/>
            <person name="Tsubouchi T."/>
            <person name="Morono Y."/>
            <person name="Uchiyama I."/>
            <person name="Ito T."/>
            <person name="Fujiyama A."/>
            <person name="Inagaki F."/>
            <person name="Takami H."/>
        </authorList>
    </citation>
    <scope>NUCLEOTIDE SEQUENCE</scope>
    <source>
        <strain evidence="9">Expedition CK06-06</strain>
    </source>
</reference>
<dbReference type="InterPro" id="IPR035907">
    <property type="entry name" value="Hppk_sf"/>
</dbReference>
<organism evidence="9">
    <name type="scientific">marine sediment metagenome</name>
    <dbReference type="NCBI Taxonomy" id="412755"/>
    <lineage>
        <taxon>unclassified sequences</taxon>
        <taxon>metagenomes</taxon>
        <taxon>ecological metagenomes</taxon>
    </lineage>
</organism>
<keyword evidence="7" id="KW-0289">Folate biosynthesis</keyword>
<evidence type="ECO:0000256" key="1">
    <source>
        <dbReference type="ARBA" id="ARBA00005051"/>
    </source>
</evidence>
<name>X1S994_9ZZZZ</name>
<evidence type="ECO:0000256" key="7">
    <source>
        <dbReference type="ARBA" id="ARBA00022909"/>
    </source>
</evidence>
<dbReference type="GO" id="GO:0003848">
    <property type="term" value="F:2-amino-4-hydroxy-6-hydroxymethyldihydropteridine diphosphokinase activity"/>
    <property type="evidence" value="ECO:0007669"/>
    <property type="project" value="UniProtKB-EC"/>
</dbReference>
<dbReference type="Pfam" id="PF01288">
    <property type="entry name" value="HPPK"/>
    <property type="match status" value="1"/>
</dbReference>
<evidence type="ECO:0000256" key="2">
    <source>
        <dbReference type="ARBA" id="ARBA00013253"/>
    </source>
</evidence>
<accession>X1S994</accession>
<dbReference type="GO" id="GO:0005524">
    <property type="term" value="F:ATP binding"/>
    <property type="evidence" value="ECO:0007669"/>
    <property type="project" value="UniProtKB-KW"/>
</dbReference>
<dbReference type="InterPro" id="IPR000550">
    <property type="entry name" value="Hppk"/>
</dbReference>
<dbReference type="Gene3D" id="3.30.70.560">
    <property type="entry name" value="7,8-Dihydro-6-hydroxymethylpterin-pyrophosphokinase HPPK"/>
    <property type="match status" value="1"/>
</dbReference>
<evidence type="ECO:0000313" key="9">
    <source>
        <dbReference type="EMBL" id="GAI75686.1"/>
    </source>
</evidence>
<sequence length="158" mass="17789">MYLGLGSNLGNRQDNLDRALDFLSQRLRVEKVSSVYETEPVGNINQPRFLNLVCQAYTRLAPTELLTLAKGIESKLGRTSNKPNTPRPIDIDILFYGEQVIETPELVIPHPKLTERAFVLIPLAEIAPDLVHPVGGKTVKELLKEVRETQGVFRWENS</sequence>
<dbReference type="EC" id="2.7.6.3" evidence="2"/>
<gene>
    <name evidence="9" type="ORF">S12H4_16052</name>
</gene>
<evidence type="ECO:0000256" key="4">
    <source>
        <dbReference type="ARBA" id="ARBA00022741"/>
    </source>
</evidence>
<evidence type="ECO:0000256" key="5">
    <source>
        <dbReference type="ARBA" id="ARBA00022777"/>
    </source>
</evidence>
<dbReference type="AlphaFoldDB" id="X1S994"/>
<dbReference type="GO" id="GO:0046656">
    <property type="term" value="P:folic acid biosynthetic process"/>
    <property type="evidence" value="ECO:0007669"/>
    <property type="project" value="UniProtKB-KW"/>
</dbReference>
<dbReference type="PANTHER" id="PTHR43071">
    <property type="entry name" value="2-AMINO-4-HYDROXY-6-HYDROXYMETHYLDIHYDROPTERIDINE PYROPHOSPHOKINASE"/>
    <property type="match status" value="1"/>
</dbReference>
<comment type="caution">
    <text evidence="9">The sequence shown here is derived from an EMBL/GenBank/DDBJ whole genome shotgun (WGS) entry which is preliminary data.</text>
</comment>
<dbReference type="CDD" id="cd00483">
    <property type="entry name" value="HPPK"/>
    <property type="match status" value="1"/>
</dbReference>
<dbReference type="SUPFAM" id="SSF55083">
    <property type="entry name" value="6-hydroxymethyl-7,8-dihydropterin pyrophosphokinase, HPPK"/>
    <property type="match status" value="1"/>
</dbReference>
<evidence type="ECO:0000256" key="6">
    <source>
        <dbReference type="ARBA" id="ARBA00022840"/>
    </source>
</evidence>
<dbReference type="GO" id="GO:0046654">
    <property type="term" value="P:tetrahydrofolate biosynthetic process"/>
    <property type="evidence" value="ECO:0007669"/>
    <property type="project" value="UniProtKB-UniPathway"/>
</dbReference>
<keyword evidence="5" id="KW-0418">Kinase</keyword>
<evidence type="ECO:0000259" key="8">
    <source>
        <dbReference type="Pfam" id="PF01288"/>
    </source>
</evidence>